<evidence type="ECO:0000313" key="2">
    <source>
        <dbReference type="Proteomes" id="UP001239111"/>
    </source>
</evidence>
<protein>
    <submittedName>
        <fullName evidence="1">Uncharacterized protein</fullName>
    </submittedName>
</protein>
<comment type="caution">
    <text evidence="1">The sequence shown here is derived from an EMBL/GenBank/DDBJ whole genome shotgun (WGS) entry which is preliminary data.</text>
</comment>
<dbReference type="EMBL" id="CM056741">
    <property type="protein sequence ID" value="KAJ8688145.1"/>
    <property type="molecule type" value="Genomic_DNA"/>
</dbReference>
<accession>A0ACC2PXL0</accession>
<sequence>MSKHLTIDYIPQLFRASSEKKHLASVIIECGKHDEVEKLILEGADVNEFFRNNSCLHLAVQRNDLKLVQTLLDAGAKLDVYNKWGLTPLHVAASKNFIDVIKLLKARGANCNAMKSNTVLSEACTPLHVAVKADNYDVVRFLIENGARVDVLNKWGHTPLHIAIIKKLSETSKLLIENGANVNVIDPKGLCHSSTGLEKCYILHTAVKHADIDVIDYLIRYGTDINVIDFNGRSALYYAVQRSDERIVALLLKNGARVRETVDVVHNLSNKFTVNNDPLFLAVRRSDNTRIIEMLLDAGGNVNIPSNHQLETTLLHEAVKWSHQDVVELLLKYDAHVNAVDGVGKSVLHYALFALPKEYSKKLQILLSNRKVIVNDMDVLKAAVSCGNIRVLRLVFRYGVKLHIVIQNTPEEHVPLLHLAVRNRDVNLLKYLLDSHIFPVDARDNLGNTALYIAIDKKYLIHAKFLLEWTADPKLICFKNQTPLDLAIEKGLYNIVELMLFSNYNLSKDFEKIFPRIIDVLGSNFETNIILDDQNYPKSKKIGRSSPLVRQLVKYFSLLAVLNNKLNFSLGSLDRYITFLRNTDHSNRLYEECSAELKFMKESVLYDGLSFFDIFTSEGYLQCLSNIHRIDGINDLPLTDLFPLYGKPLRLRVVQIFNTKKFQIGAPLKAERQYS</sequence>
<gene>
    <name evidence="1" type="ORF">QAD02_023940</name>
</gene>
<evidence type="ECO:0000313" key="1">
    <source>
        <dbReference type="EMBL" id="KAJ8688145.1"/>
    </source>
</evidence>
<organism evidence="1 2">
    <name type="scientific">Eretmocerus hayati</name>
    <dbReference type="NCBI Taxonomy" id="131215"/>
    <lineage>
        <taxon>Eukaryota</taxon>
        <taxon>Metazoa</taxon>
        <taxon>Ecdysozoa</taxon>
        <taxon>Arthropoda</taxon>
        <taxon>Hexapoda</taxon>
        <taxon>Insecta</taxon>
        <taxon>Pterygota</taxon>
        <taxon>Neoptera</taxon>
        <taxon>Endopterygota</taxon>
        <taxon>Hymenoptera</taxon>
        <taxon>Apocrita</taxon>
        <taxon>Proctotrupomorpha</taxon>
        <taxon>Chalcidoidea</taxon>
        <taxon>Aphelinidae</taxon>
        <taxon>Aphelininae</taxon>
        <taxon>Eretmocerus</taxon>
    </lineage>
</organism>
<name>A0ACC2PXL0_9HYME</name>
<proteinExistence type="predicted"/>
<reference evidence="1" key="1">
    <citation type="submission" date="2023-04" db="EMBL/GenBank/DDBJ databases">
        <title>A chromosome-level genome assembly of the parasitoid wasp Eretmocerus hayati.</title>
        <authorList>
            <person name="Zhong Y."/>
            <person name="Liu S."/>
            <person name="Liu Y."/>
        </authorList>
    </citation>
    <scope>NUCLEOTIDE SEQUENCE</scope>
    <source>
        <strain evidence="1">ZJU_SS_LIU_2023</strain>
    </source>
</reference>
<keyword evidence="2" id="KW-1185">Reference proteome</keyword>
<dbReference type="Proteomes" id="UP001239111">
    <property type="component" value="Chromosome 1"/>
</dbReference>